<feature type="compositionally biased region" description="Basic and acidic residues" evidence="1">
    <location>
        <begin position="192"/>
        <end position="207"/>
    </location>
</feature>
<feature type="region of interest" description="Disordered" evidence="1">
    <location>
        <begin position="1"/>
        <end position="935"/>
    </location>
</feature>
<evidence type="ECO:0000256" key="1">
    <source>
        <dbReference type="SAM" id="MobiDB-lite"/>
    </source>
</evidence>
<organism evidence="2 3">
    <name type="scientific">Phlyctema vagabunda</name>
    <dbReference type="NCBI Taxonomy" id="108571"/>
    <lineage>
        <taxon>Eukaryota</taxon>
        <taxon>Fungi</taxon>
        <taxon>Dikarya</taxon>
        <taxon>Ascomycota</taxon>
        <taxon>Pezizomycotina</taxon>
        <taxon>Leotiomycetes</taxon>
        <taxon>Helotiales</taxon>
        <taxon>Dermateaceae</taxon>
        <taxon>Phlyctema</taxon>
    </lineage>
</organism>
<dbReference type="EMBL" id="JBFCZG010000004">
    <property type="protein sequence ID" value="KAL3423469.1"/>
    <property type="molecule type" value="Genomic_DNA"/>
</dbReference>
<feature type="compositionally biased region" description="Polar residues" evidence="1">
    <location>
        <begin position="659"/>
        <end position="703"/>
    </location>
</feature>
<name>A0ABR4PJE5_9HELO</name>
<reference evidence="2 3" key="1">
    <citation type="submission" date="2024-06" db="EMBL/GenBank/DDBJ databases">
        <title>Complete genome of Phlyctema vagabunda strain 19-DSS-EL-015.</title>
        <authorList>
            <person name="Fiorenzani C."/>
        </authorList>
    </citation>
    <scope>NUCLEOTIDE SEQUENCE [LARGE SCALE GENOMIC DNA]</scope>
    <source>
        <strain evidence="2 3">19-DSS-EL-015</strain>
    </source>
</reference>
<protein>
    <submittedName>
        <fullName evidence="2">Uncharacterized protein</fullName>
    </submittedName>
</protein>
<feature type="compositionally biased region" description="Polar residues" evidence="1">
    <location>
        <begin position="904"/>
        <end position="916"/>
    </location>
</feature>
<sequence length="1375" mass="150148">MASRNGNQIDSPMKRRAPEDGIESDASERKRIKFAVPSPAKQTKLGNKLSGGVARARSAANVLSSAGAHSNHTRTQPASSSHPSSAASPRNITSLHVETPSPTITHPQVVIYSDPTSSPVTRDASRQSTQSSERPSNLNAPSTSPKRGSSPLARASSTVQGSSRYQARSQGVPATTGAGTRDSFSASPQRPKAFDLRVRVPIEEGRKSPAKAAHYISESRNSSLKAPGWTGANIDNASGTQSQGSASSVPQVENPRPESRKQPIKAVHGNHQNSDQPRGGSVSSGASTGRSSIAPPQPVSSDTQAGNRGQESQPCQHTTQAALDSNRTQIRSQEQPSGSTSTGNSSSPARKKPVSSNSQIGDPGQESRKQPVTTGHQSQDRSRVNPISNGPSISGTSDTRTQGCVSSDDHIRNLGQESRQQQPAKAVQKSDRNEVQPQGQPTSASAGPVDIIQNKSQEIPPQQRSNDEHRAQQKVAQATQDIRKKVGVHRPSTSKTRTENSEREERQQEKVQSAPNSNGKEARPQIQPPSAVAGTTEKAHSHGAAVPVVHHRSVDQARQSPKQTPQESNQRKSLPQAAAVSTAQHSSPEHARKLPSQALQEGAQSKGHPQEKGSPAAQRRIVDQPKQESRQLVHDGAQKDNRPRVSPSSATRIDHSNQKRQIPSQAGQDSNQNDIRPQTSPSSHVPRRNSNSSGPQPGQLTQNRDQDQARPQARLPSAQPRSISNEVRKQLEPSMQDGNQNVVQPQARLSSSNQRGDSSKEAKERSGQTVQSGLQNKTRPQASAVSVSRGNISNQVRQPPGQPMQSGTQSNAQTQIPTLPSAQRKSVAQNTQILRSSSATVTGSHLDHVQSSGSQLSVSPHPESVRAAQNLGDFSTGTVRNKQHHAQPPGTLSPPRPRRRSNEVTRSPNRPFSSTPGPRERSHSEQRPGSYGTSKYDSQILIRQPMHRKDHVQHIVRSGSHASRHPDNTKAQTTHETKKIEEGLDRAGLKRKLIDGDVQDGTTKVRRLTKQTPRRWVGQMPLQSRALQSPAHVPDPKIGVLSKGNLVGITGHEAPDETAHGQWTNGQKTIRLFKIDGKILPEHPRQLLNMIVAEDIVKEDMPTTDEDISKYKQVIQLLETQEVNTETGQQRPPKPMPPSPDYRFLALGKIRKAKDNGEDCNFCNSQTNYGNSDQRLWLPQTNAYSYCGECRDEPCEGTAWLVSTEKGHNKYHFENELSSVVAARVASESSFLLPSDADLGPRQPLMRYIQGEDRDMSKYSYPQLCRSCPWSQLNITLLKMCRGCREEKMKIIKHKTHQCTVPYYQIDPLPTDRRCHVCTNMAEFGCKSCPLLVCIGCSSILENMCKNQLTMLFYVFKKTHIRNDAFILRDDGAGF</sequence>
<feature type="compositionally biased region" description="Polar residues" evidence="1">
    <location>
        <begin position="385"/>
        <end position="405"/>
    </location>
</feature>
<feature type="compositionally biased region" description="Polar residues" evidence="1">
    <location>
        <begin position="155"/>
        <end position="173"/>
    </location>
</feature>
<feature type="region of interest" description="Disordered" evidence="1">
    <location>
        <begin position="950"/>
        <end position="985"/>
    </location>
</feature>
<feature type="compositionally biased region" description="Polar residues" evidence="1">
    <location>
        <begin position="299"/>
        <end position="336"/>
    </location>
</feature>
<comment type="caution">
    <text evidence="2">The sequence shown here is derived from an EMBL/GenBank/DDBJ whole genome shotgun (WGS) entry which is preliminary data.</text>
</comment>
<feature type="compositionally biased region" description="Polar residues" evidence="1">
    <location>
        <begin position="453"/>
        <end position="464"/>
    </location>
</feature>
<feature type="compositionally biased region" description="Low complexity" evidence="1">
    <location>
        <begin position="279"/>
        <end position="292"/>
    </location>
</feature>
<feature type="compositionally biased region" description="Polar residues" evidence="1">
    <location>
        <begin position="114"/>
        <end position="147"/>
    </location>
</feature>
<feature type="compositionally biased region" description="Basic and acidic residues" evidence="1">
    <location>
        <begin position="620"/>
        <end position="643"/>
    </location>
</feature>
<gene>
    <name evidence="2" type="ORF">PVAG01_05216</name>
</gene>
<feature type="compositionally biased region" description="Low complexity" evidence="1">
    <location>
        <begin position="337"/>
        <end position="347"/>
    </location>
</feature>
<feature type="compositionally biased region" description="Polar residues" evidence="1">
    <location>
        <begin position="736"/>
        <end position="756"/>
    </location>
</feature>
<evidence type="ECO:0000313" key="2">
    <source>
        <dbReference type="EMBL" id="KAL3423469.1"/>
    </source>
</evidence>
<keyword evidence="3" id="KW-1185">Reference proteome</keyword>
<feature type="compositionally biased region" description="Low complexity" evidence="1">
    <location>
        <begin position="237"/>
        <end position="248"/>
    </location>
</feature>
<feature type="compositionally biased region" description="Polar residues" evidence="1">
    <location>
        <begin position="61"/>
        <end position="76"/>
    </location>
</feature>
<accession>A0ABR4PJE5</accession>
<feature type="compositionally biased region" description="Polar residues" evidence="1">
    <location>
        <begin position="767"/>
        <end position="858"/>
    </location>
</feature>
<feature type="compositionally biased region" description="Polar residues" evidence="1">
    <location>
        <begin position="1"/>
        <end position="10"/>
    </location>
</feature>
<feature type="compositionally biased region" description="Low complexity" evidence="1">
    <location>
        <begin position="77"/>
        <end position="89"/>
    </location>
</feature>
<feature type="compositionally biased region" description="Polar residues" evidence="1">
    <location>
        <begin position="435"/>
        <end position="445"/>
    </location>
</feature>
<feature type="compositionally biased region" description="Basic and acidic residues" evidence="1">
    <location>
        <begin position="496"/>
        <end position="509"/>
    </location>
</feature>
<feature type="compositionally biased region" description="Basic and acidic residues" evidence="1">
    <location>
        <begin position="964"/>
        <end position="985"/>
    </location>
</feature>
<feature type="compositionally biased region" description="Polar residues" evidence="1">
    <location>
        <begin position="90"/>
        <end position="106"/>
    </location>
</feature>
<dbReference type="Proteomes" id="UP001629113">
    <property type="component" value="Unassembled WGS sequence"/>
</dbReference>
<feature type="compositionally biased region" description="Polar residues" evidence="1">
    <location>
        <begin position="556"/>
        <end position="586"/>
    </location>
</feature>
<proteinExistence type="predicted"/>
<feature type="compositionally biased region" description="Basic and acidic residues" evidence="1">
    <location>
        <begin position="757"/>
        <end position="766"/>
    </location>
</feature>
<feature type="compositionally biased region" description="Polar residues" evidence="1">
    <location>
        <begin position="510"/>
        <end position="519"/>
    </location>
</feature>
<evidence type="ECO:0000313" key="3">
    <source>
        <dbReference type="Proteomes" id="UP001629113"/>
    </source>
</evidence>